<dbReference type="InterPro" id="IPR037171">
    <property type="entry name" value="NagB/RpiA_transferase-like"/>
</dbReference>
<dbReference type="SUPFAM" id="SSF100950">
    <property type="entry name" value="NagB/RpiA/CoA transferase-like"/>
    <property type="match status" value="1"/>
</dbReference>
<evidence type="ECO:0000313" key="3">
    <source>
        <dbReference type="EMBL" id="MQT15487.1"/>
    </source>
</evidence>
<dbReference type="GO" id="GO:0019262">
    <property type="term" value="P:N-acetylneuraminate catabolic process"/>
    <property type="evidence" value="ECO:0007669"/>
    <property type="project" value="TreeGrafter"/>
</dbReference>
<dbReference type="AlphaFoldDB" id="A0A6A7YAX7"/>
<proteinExistence type="predicted"/>
<dbReference type="RefSeq" id="WP_153490898.1">
    <property type="nucleotide sequence ID" value="NZ_VWNA01000003.1"/>
</dbReference>
<dbReference type="Proteomes" id="UP000332515">
    <property type="component" value="Unassembled WGS sequence"/>
</dbReference>
<dbReference type="CDD" id="cd01399">
    <property type="entry name" value="GlcN6P_deaminase"/>
    <property type="match status" value="1"/>
</dbReference>
<dbReference type="GO" id="GO:0042802">
    <property type="term" value="F:identical protein binding"/>
    <property type="evidence" value="ECO:0007669"/>
    <property type="project" value="TreeGrafter"/>
</dbReference>
<dbReference type="GO" id="GO:0004342">
    <property type="term" value="F:glucosamine-6-phosphate deaminase activity"/>
    <property type="evidence" value="ECO:0007669"/>
    <property type="project" value="InterPro"/>
</dbReference>
<evidence type="ECO:0000313" key="4">
    <source>
        <dbReference type="Proteomes" id="UP000332515"/>
    </source>
</evidence>
<dbReference type="GO" id="GO:0005829">
    <property type="term" value="C:cytosol"/>
    <property type="evidence" value="ECO:0007669"/>
    <property type="project" value="TreeGrafter"/>
</dbReference>
<keyword evidence="4" id="KW-1185">Reference proteome</keyword>
<evidence type="ECO:0000256" key="1">
    <source>
        <dbReference type="ARBA" id="ARBA00022801"/>
    </source>
</evidence>
<dbReference type="Gene3D" id="3.40.50.1360">
    <property type="match status" value="1"/>
</dbReference>
<organism evidence="3 4">
    <name type="scientific">Segnochrobactrum spirostomi</name>
    <dbReference type="NCBI Taxonomy" id="2608987"/>
    <lineage>
        <taxon>Bacteria</taxon>
        <taxon>Pseudomonadati</taxon>
        <taxon>Pseudomonadota</taxon>
        <taxon>Alphaproteobacteria</taxon>
        <taxon>Hyphomicrobiales</taxon>
        <taxon>Segnochrobactraceae</taxon>
        <taxon>Segnochrobactrum</taxon>
    </lineage>
</organism>
<feature type="domain" description="Glucosamine/galactosamine-6-phosphate isomerase" evidence="2">
    <location>
        <begin position="20"/>
        <end position="234"/>
    </location>
</feature>
<dbReference type="InterPro" id="IPR006148">
    <property type="entry name" value="Glc/Gal-6P_isomerase"/>
</dbReference>
<dbReference type="Pfam" id="PF01182">
    <property type="entry name" value="Glucosamine_iso"/>
    <property type="match status" value="1"/>
</dbReference>
<keyword evidence="1" id="KW-0378">Hydrolase</keyword>
<name>A0A6A7YAX7_9HYPH</name>
<dbReference type="EMBL" id="VWNA01000003">
    <property type="protein sequence ID" value="MQT15487.1"/>
    <property type="molecule type" value="Genomic_DNA"/>
</dbReference>
<comment type="caution">
    <text evidence="3">The sequence shown here is derived from an EMBL/GenBank/DDBJ whole genome shotgun (WGS) entry which is preliminary data.</text>
</comment>
<sequence length="250" mass="26248">MDRLDTAARAPAIAWYDDEEALAEAAARHVAALIARRPNAAIAFPTGATPLATYRRLAAMRADGAFDLSQARVFNLDEFAGKGPQDAQSYANFLGRHLTGPLALPADHVRFFNGAAPDPEAECAAVERAIEAAGGLDLAVLGLGRNGHVAFNEPGSAWDSPSRVVELAEETRAAQGPLYDDPTDVPKFGLTLGLAPLRRARSLLLLVSGRGKSAALDALARGEADPRWPVTSLLGHDNLAVLATRAAANA</sequence>
<evidence type="ECO:0000259" key="2">
    <source>
        <dbReference type="Pfam" id="PF01182"/>
    </source>
</evidence>
<dbReference type="GO" id="GO:0006046">
    <property type="term" value="P:N-acetylglucosamine catabolic process"/>
    <property type="evidence" value="ECO:0007669"/>
    <property type="project" value="TreeGrafter"/>
</dbReference>
<dbReference type="PANTHER" id="PTHR11280:SF5">
    <property type="entry name" value="GLUCOSAMINE-6-PHOSPHATE ISOMERASE"/>
    <property type="match status" value="1"/>
</dbReference>
<dbReference type="GO" id="GO:0005975">
    <property type="term" value="P:carbohydrate metabolic process"/>
    <property type="evidence" value="ECO:0007669"/>
    <property type="project" value="InterPro"/>
</dbReference>
<reference evidence="3 4" key="1">
    <citation type="submission" date="2019-09" db="EMBL/GenBank/DDBJ databases">
        <title>Segnochrobactrum spirostomi gen. nov., sp. nov., isolated from the ciliate Spirostomum cf. yagiui and description of a novel family, Segnochrobactraceae fam. nov. within the order Rhizobiales of the class Alphaproteobacteria.</title>
        <authorList>
            <person name="Akter S."/>
            <person name="Shazib S.U.A."/>
            <person name="Shin M.K."/>
        </authorList>
    </citation>
    <scope>NUCLEOTIDE SEQUENCE [LARGE SCALE GENOMIC DNA]</scope>
    <source>
        <strain evidence="3 4">Sp-1</strain>
    </source>
</reference>
<gene>
    <name evidence="3" type="ORF">F0357_23100</name>
</gene>
<dbReference type="PROSITE" id="PS01161">
    <property type="entry name" value="GLC_GALNAC_ISOMERASE"/>
    <property type="match status" value="1"/>
</dbReference>
<dbReference type="GO" id="GO:0006043">
    <property type="term" value="P:glucosamine catabolic process"/>
    <property type="evidence" value="ECO:0007669"/>
    <property type="project" value="TreeGrafter"/>
</dbReference>
<accession>A0A6A7YAX7</accession>
<dbReference type="InterPro" id="IPR018321">
    <property type="entry name" value="Glucosamine6P_isomerase_CS"/>
</dbReference>
<dbReference type="PANTHER" id="PTHR11280">
    <property type="entry name" value="GLUCOSAMINE-6-PHOSPHATE ISOMERASE"/>
    <property type="match status" value="1"/>
</dbReference>
<protein>
    <submittedName>
        <fullName evidence="3">Glucosamine-6-phosphate deaminase</fullName>
    </submittedName>
</protein>
<dbReference type="InterPro" id="IPR004547">
    <property type="entry name" value="Glucosamine6P_isomerase"/>
</dbReference>